<dbReference type="AlphaFoldDB" id="A0A1H9Y008"/>
<dbReference type="EMBL" id="FOHN01000001">
    <property type="protein sequence ID" value="SES61943.1"/>
    <property type="molecule type" value="Genomic_DNA"/>
</dbReference>
<proteinExistence type="predicted"/>
<name>A0A1H9Y008_9FIRM</name>
<gene>
    <name evidence="1" type="ORF">SAMN04487772_10110</name>
</gene>
<dbReference type="Proteomes" id="UP000199800">
    <property type="component" value="Unassembled WGS sequence"/>
</dbReference>
<organism evidence="1 2">
    <name type="scientific">[Clostridium] polysaccharolyticum</name>
    <dbReference type="NCBI Taxonomy" id="29364"/>
    <lineage>
        <taxon>Bacteria</taxon>
        <taxon>Bacillati</taxon>
        <taxon>Bacillota</taxon>
        <taxon>Clostridia</taxon>
        <taxon>Lachnospirales</taxon>
        <taxon>Lachnospiraceae</taxon>
    </lineage>
</organism>
<evidence type="ECO:0000313" key="2">
    <source>
        <dbReference type="Proteomes" id="UP000199800"/>
    </source>
</evidence>
<reference evidence="1 2" key="1">
    <citation type="submission" date="2016-10" db="EMBL/GenBank/DDBJ databases">
        <authorList>
            <person name="de Groot N.N."/>
        </authorList>
    </citation>
    <scope>NUCLEOTIDE SEQUENCE [LARGE SCALE GENOMIC DNA]</scope>
    <source>
        <strain evidence="1 2">DSM 1801</strain>
    </source>
</reference>
<sequence length="39" mass="4909">MEFTNFEMERLYLRHYIKKDLSDLYEYLSDPKIVAFEPY</sequence>
<accession>A0A1H9Y008</accession>
<evidence type="ECO:0000313" key="1">
    <source>
        <dbReference type="EMBL" id="SES61943.1"/>
    </source>
</evidence>
<protein>
    <submittedName>
        <fullName evidence="1">Uncharacterized protein</fullName>
    </submittedName>
</protein>
<keyword evidence="2" id="KW-1185">Reference proteome</keyword>
<dbReference type="STRING" id="29364.SAMN04487772_10110"/>